<feature type="region of interest" description="Disordered" evidence="1">
    <location>
        <begin position="20"/>
        <end position="88"/>
    </location>
</feature>
<dbReference type="AlphaFoldDB" id="A0A7M3MJG4"/>
<sequence>MQERPETITVRTPEGRRAVLNADDFDPRAHEPWDDDSEAPDPETETLVGMSKAELKALARRKRIPGHGSWKSRSALRSGIANHLRKEG</sequence>
<organism evidence="2 3">
    <name type="scientific">Oceanidesulfovibrio indonesiensis</name>
    <dbReference type="NCBI Taxonomy" id="54767"/>
    <lineage>
        <taxon>Bacteria</taxon>
        <taxon>Pseudomonadati</taxon>
        <taxon>Thermodesulfobacteriota</taxon>
        <taxon>Desulfovibrionia</taxon>
        <taxon>Desulfovibrionales</taxon>
        <taxon>Desulfovibrionaceae</taxon>
        <taxon>Oceanidesulfovibrio</taxon>
    </lineage>
</organism>
<evidence type="ECO:0000313" key="2">
    <source>
        <dbReference type="EMBL" id="TVM19953.1"/>
    </source>
</evidence>
<gene>
    <name evidence="2" type="ORF">DPQ33_01635</name>
</gene>
<reference evidence="2 3" key="1">
    <citation type="submission" date="2018-06" db="EMBL/GenBank/DDBJ databases">
        <title>Complete genome of Desulfovibrio indonesiensis P37SLT.</title>
        <authorList>
            <person name="Crispim J.S."/>
            <person name="Vidigal P.M.P."/>
            <person name="Silva L.C.F."/>
            <person name="Laguardia C.N."/>
            <person name="Araujo L.C."/>
            <person name="Dias R.S."/>
            <person name="Sousa M.P."/>
            <person name="Paula S.O."/>
            <person name="Silva C."/>
        </authorList>
    </citation>
    <scope>NUCLEOTIDE SEQUENCE [LARGE SCALE GENOMIC DNA]</scope>
    <source>
        <strain evidence="2 3">P37SLT</strain>
    </source>
</reference>
<feature type="compositionally biased region" description="Acidic residues" evidence="1">
    <location>
        <begin position="33"/>
        <end position="44"/>
    </location>
</feature>
<dbReference type="OrthoDB" id="9879822at2"/>
<proteinExistence type="predicted"/>
<dbReference type="EMBL" id="QMIE01000001">
    <property type="protein sequence ID" value="TVM19953.1"/>
    <property type="molecule type" value="Genomic_DNA"/>
</dbReference>
<dbReference type="RefSeq" id="WP_144301415.1">
    <property type="nucleotide sequence ID" value="NZ_QMIE01000001.1"/>
</dbReference>
<accession>A0A7M3MJG4</accession>
<evidence type="ECO:0000313" key="3">
    <source>
        <dbReference type="Proteomes" id="UP000448292"/>
    </source>
</evidence>
<dbReference type="Proteomes" id="UP000448292">
    <property type="component" value="Unassembled WGS sequence"/>
</dbReference>
<evidence type="ECO:0000256" key="1">
    <source>
        <dbReference type="SAM" id="MobiDB-lite"/>
    </source>
</evidence>
<name>A0A7M3MJG4_9BACT</name>
<comment type="caution">
    <text evidence="2">The sequence shown here is derived from an EMBL/GenBank/DDBJ whole genome shotgun (WGS) entry which is preliminary data.</text>
</comment>
<keyword evidence="3" id="KW-1185">Reference proteome</keyword>
<protein>
    <submittedName>
        <fullName evidence="2">Uncharacterized protein</fullName>
    </submittedName>
</protein>